<dbReference type="EMBL" id="CM043021">
    <property type="protein sequence ID" value="KAI4458148.1"/>
    <property type="molecule type" value="Genomic_DNA"/>
</dbReference>
<organism evidence="1 2">
    <name type="scientific">Holotrichia oblita</name>
    <name type="common">Chafer beetle</name>
    <dbReference type="NCBI Taxonomy" id="644536"/>
    <lineage>
        <taxon>Eukaryota</taxon>
        <taxon>Metazoa</taxon>
        <taxon>Ecdysozoa</taxon>
        <taxon>Arthropoda</taxon>
        <taxon>Hexapoda</taxon>
        <taxon>Insecta</taxon>
        <taxon>Pterygota</taxon>
        <taxon>Neoptera</taxon>
        <taxon>Endopterygota</taxon>
        <taxon>Coleoptera</taxon>
        <taxon>Polyphaga</taxon>
        <taxon>Scarabaeiformia</taxon>
        <taxon>Scarabaeidae</taxon>
        <taxon>Melolonthinae</taxon>
        <taxon>Holotrichia</taxon>
    </lineage>
</organism>
<reference evidence="1" key="1">
    <citation type="submission" date="2022-04" db="EMBL/GenBank/DDBJ databases">
        <title>Chromosome-scale genome assembly of Holotrichia oblita Faldermann.</title>
        <authorList>
            <person name="Rongchong L."/>
        </authorList>
    </citation>
    <scope>NUCLEOTIDE SEQUENCE</scope>
    <source>
        <strain evidence="1">81SQS9</strain>
    </source>
</reference>
<comment type="caution">
    <text evidence="1">The sequence shown here is derived from an EMBL/GenBank/DDBJ whole genome shotgun (WGS) entry which is preliminary data.</text>
</comment>
<proteinExistence type="predicted"/>
<name>A0ACB9STN8_HOLOL</name>
<protein>
    <submittedName>
        <fullName evidence="1">Spectrin repeat</fullName>
    </submittedName>
</protein>
<evidence type="ECO:0000313" key="1">
    <source>
        <dbReference type="EMBL" id="KAI4458148.1"/>
    </source>
</evidence>
<sequence>MTTQENVRNAARAQALKAEHEALKGEIDAREESFELATEMCTAMEQTAWIRDKEVMIQAGDTGRDYEHCQALQRNDDVDSDMRVDDTRIKTINTLAEKTD</sequence>
<gene>
    <name evidence="1" type="ORF">MML48_7g00009777</name>
</gene>
<accession>A0ACB9STN8</accession>
<evidence type="ECO:0000313" key="2">
    <source>
        <dbReference type="Proteomes" id="UP001056778"/>
    </source>
</evidence>
<dbReference type="Proteomes" id="UP001056778">
    <property type="component" value="Chromosome 7"/>
</dbReference>
<keyword evidence="2" id="KW-1185">Reference proteome</keyword>